<dbReference type="SUPFAM" id="SSF53955">
    <property type="entry name" value="Lysozyme-like"/>
    <property type="match status" value="1"/>
</dbReference>
<dbReference type="RefSeq" id="WP_083603115.1">
    <property type="nucleotide sequence ID" value="NZ_FQYS01000006.1"/>
</dbReference>
<dbReference type="Proteomes" id="UP000626180">
    <property type="component" value="Unassembled WGS sequence"/>
</dbReference>
<proteinExistence type="inferred from homology"/>
<evidence type="ECO:0000256" key="2">
    <source>
        <dbReference type="SAM" id="MobiDB-lite"/>
    </source>
</evidence>
<dbReference type="Gene3D" id="1.10.530.10">
    <property type="match status" value="1"/>
</dbReference>
<accession>A0ABS0FLK3</accession>
<sequence length="392" mass="43908">MINKLIISKSLKLNHVGTDIYFKPHRTVWFEVLVVMERSFFRMPFASLRAGFLFSITLCAGCQLTDSVQLPEARAPRLVTREGQEPVMVSDYSRPPMLHEKRSDIWGRVSSRFVLVDQIGRNDRINQQLNWLIQNRRFITSASGKAAPYLHFIVEGLEQKDLPAELALLPMIESAYDPMAISSQKAVGLWQFMPRTGTDFGLRQTSLYDARRDVIASTHAAMRYLTRLHQQFGGDWLLALAAYNAGEGTVSRLIEANRKKGLPTDYWHLDLPRETQNYVPRLLALSILVKSPHGHAIELKPVADEPYFITVRLARPVELAQLALISGIPKKELQRLNPAYVNGNTIGGPGHLVIPIAKERLLTANLDTLARSDGSVHTSEIPTGQSTIAATP</sequence>
<dbReference type="CDD" id="cd16894">
    <property type="entry name" value="MltD-like"/>
    <property type="match status" value="1"/>
</dbReference>
<feature type="region of interest" description="Disordered" evidence="2">
    <location>
        <begin position="373"/>
        <end position="392"/>
    </location>
</feature>
<dbReference type="InterPro" id="IPR023346">
    <property type="entry name" value="Lysozyme-like_dom_sf"/>
</dbReference>
<dbReference type="InterPro" id="IPR000189">
    <property type="entry name" value="Transglyc_AS"/>
</dbReference>
<gene>
    <name evidence="4" type="ORF">IRZ65_11075</name>
</gene>
<dbReference type="InterPro" id="IPR008258">
    <property type="entry name" value="Transglycosylase_SLT_dom_1"/>
</dbReference>
<dbReference type="Pfam" id="PF01464">
    <property type="entry name" value="SLT"/>
    <property type="match status" value="1"/>
</dbReference>
<comment type="similarity">
    <text evidence="1">Belongs to the transglycosylase Slt family.</text>
</comment>
<evidence type="ECO:0000256" key="1">
    <source>
        <dbReference type="ARBA" id="ARBA00007734"/>
    </source>
</evidence>
<dbReference type="EMBL" id="JADMCD010000005">
    <property type="protein sequence ID" value="MBF8641227.1"/>
    <property type="molecule type" value="Genomic_DNA"/>
</dbReference>
<evidence type="ECO:0000313" key="4">
    <source>
        <dbReference type="EMBL" id="MBF8641227.1"/>
    </source>
</evidence>
<feature type="domain" description="Transglycosylase SLT" evidence="3">
    <location>
        <begin position="158"/>
        <end position="260"/>
    </location>
</feature>
<evidence type="ECO:0000259" key="3">
    <source>
        <dbReference type="Pfam" id="PF01464"/>
    </source>
</evidence>
<comment type="caution">
    <text evidence="4">The sequence shown here is derived from an EMBL/GenBank/DDBJ whole genome shotgun (WGS) entry which is preliminary data.</text>
</comment>
<feature type="compositionally biased region" description="Polar residues" evidence="2">
    <location>
        <begin position="375"/>
        <end position="392"/>
    </location>
</feature>
<dbReference type="PANTHER" id="PTHR37423">
    <property type="entry name" value="SOLUBLE LYTIC MUREIN TRANSGLYCOSYLASE-RELATED"/>
    <property type="match status" value="1"/>
</dbReference>
<reference evidence="4 5" key="1">
    <citation type="submission" date="2020-10" db="EMBL/GenBank/DDBJ databases">
        <title>Genome sequences of Pseudomonas isolates.</title>
        <authorList>
            <person name="Wessels L."/>
            <person name="Reich F."/>
            <person name="Hammerl J."/>
        </authorList>
    </citation>
    <scope>NUCLEOTIDE SEQUENCE [LARGE SCALE GENOMIC DNA]</scope>
    <source>
        <strain evidence="4 5">20-MO00624-0</strain>
    </source>
</reference>
<dbReference type="PANTHER" id="PTHR37423:SF2">
    <property type="entry name" value="MEMBRANE-BOUND LYTIC MUREIN TRANSGLYCOSYLASE C"/>
    <property type="match status" value="1"/>
</dbReference>
<dbReference type="PROSITE" id="PS00922">
    <property type="entry name" value="TRANSGLYCOSYLASE"/>
    <property type="match status" value="1"/>
</dbReference>
<evidence type="ECO:0000313" key="5">
    <source>
        <dbReference type="Proteomes" id="UP000626180"/>
    </source>
</evidence>
<name>A0ABS0FLK3_PSELU</name>
<organism evidence="4 5">
    <name type="scientific">Pseudomonas luteola</name>
    <dbReference type="NCBI Taxonomy" id="47886"/>
    <lineage>
        <taxon>Bacteria</taxon>
        <taxon>Pseudomonadati</taxon>
        <taxon>Pseudomonadota</taxon>
        <taxon>Gammaproteobacteria</taxon>
        <taxon>Pseudomonadales</taxon>
        <taxon>Pseudomonadaceae</taxon>
        <taxon>Pseudomonas</taxon>
    </lineage>
</organism>
<protein>
    <submittedName>
        <fullName evidence="4">Transglycosylase SLT domain-containing protein</fullName>
    </submittedName>
</protein>
<keyword evidence="5" id="KW-1185">Reference proteome</keyword>